<dbReference type="AlphaFoldDB" id="A0A498RB16"/>
<sequence>MYYSQYNTIVKLRSAESKRYVLYNSLTNGLDLLDEFQHSQLQTIQLSADIQDVDRQFINALTRQGYLFAAQEEESQRAAAEYGRIQQHLQNAPIRLCLTAASSPVLFTHPSIAGEDPHSPASAAYEVMNAFFNFATHFEKHAMPPSLLFMISRSRQPDRQNTLLRYFSSQCLRYNYPFSLVIDSHELAGYATTLVTLPAQKVHIVFQPAPVSGTASRNQADPSPCFTAIAAALVPLIRHEVPILLHILVNRELDNMVPLITALESQNLLSLDPKQFAILLELPFDETGIPAPERLKFWQQLAVLSKQHPLMKKVRPVDFEFIRHSLEPEGKNPLWDPADPVWLGDQQGTIHAWPATNVNGQKEGKLGSFYPQLTWNGPAFKNWQQQNARQRADCRQCHDQLPCSRHRMAAAYCGHPVSPACPPTEQLIEAALRYYLE</sequence>
<keyword evidence="2" id="KW-1185">Reference proteome</keyword>
<dbReference type="Proteomes" id="UP000277811">
    <property type="component" value="Unassembled WGS sequence"/>
</dbReference>
<organism evidence="1 2">
    <name type="scientific">Lucifera butyrica</name>
    <dbReference type="NCBI Taxonomy" id="1351585"/>
    <lineage>
        <taxon>Bacteria</taxon>
        <taxon>Bacillati</taxon>
        <taxon>Bacillota</taxon>
        <taxon>Negativicutes</taxon>
        <taxon>Veillonellales</taxon>
        <taxon>Veillonellaceae</taxon>
        <taxon>Lucifera</taxon>
    </lineage>
</organism>
<evidence type="ECO:0000313" key="2">
    <source>
        <dbReference type="Proteomes" id="UP000277811"/>
    </source>
</evidence>
<gene>
    <name evidence="1" type="ORF">LUCI_3464</name>
</gene>
<dbReference type="OrthoDB" id="9808591at2"/>
<dbReference type="RefSeq" id="WP_122629112.1">
    <property type="nucleotide sequence ID" value="NZ_UPPP01000084.1"/>
</dbReference>
<dbReference type="EMBL" id="UPPP01000084">
    <property type="protein sequence ID" value="VBB08195.1"/>
    <property type="molecule type" value="Genomic_DNA"/>
</dbReference>
<protein>
    <submittedName>
        <fullName evidence="1">Uncharacterized protein</fullName>
    </submittedName>
</protein>
<accession>A0A498RB16</accession>
<reference evidence="1 2" key="1">
    <citation type="submission" date="2018-06" db="EMBL/GenBank/DDBJ databases">
        <authorList>
            <person name="Strepis N."/>
        </authorList>
    </citation>
    <scope>NUCLEOTIDE SEQUENCE [LARGE SCALE GENOMIC DNA]</scope>
    <source>
        <strain evidence="1">LUCI</strain>
    </source>
</reference>
<evidence type="ECO:0000313" key="1">
    <source>
        <dbReference type="EMBL" id="VBB08195.1"/>
    </source>
</evidence>
<proteinExistence type="predicted"/>
<name>A0A498RB16_9FIRM</name>